<organism evidence="1 2">
    <name type="scientific">Flavobacterium piscinae</name>
    <dbReference type="NCBI Taxonomy" id="2506424"/>
    <lineage>
        <taxon>Bacteria</taxon>
        <taxon>Pseudomonadati</taxon>
        <taxon>Bacteroidota</taxon>
        <taxon>Flavobacteriia</taxon>
        <taxon>Flavobacteriales</taxon>
        <taxon>Flavobacteriaceae</taxon>
        <taxon>Flavobacterium</taxon>
    </lineage>
</organism>
<reference evidence="2" key="1">
    <citation type="submission" date="2019-01" db="EMBL/GenBank/DDBJ databases">
        <title>Cytophagaceae bacterium strain CAR-16.</title>
        <authorList>
            <person name="Chen W.-M."/>
        </authorList>
    </citation>
    <scope>NUCLEOTIDE SEQUENCE [LARGE SCALE GENOMIC DNA]</scope>
    <source>
        <strain evidence="2">ICH-30</strain>
    </source>
</reference>
<dbReference type="Gene3D" id="1.10.260.40">
    <property type="entry name" value="lambda repressor-like DNA-binding domains"/>
    <property type="match status" value="1"/>
</dbReference>
<dbReference type="SUPFAM" id="SSF47413">
    <property type="entry name" value="lambda repressor-like DNA-binding domains"/>
    <property type="match status" value="1"/>
</dbReference>
<dbReference type="InterPro" id="IPR017507">
    <property type="entry name" value="Tscrpt_reg_HipB-like"/>
</dbReference>
<sequence length="77" mass="8886">MRENLTDLSKHIKLKRKQNKLTQPELALKAGVGLRFVRDLEQGKSTLRMDKVNDVLRLFGETLGPIPMDREKLLTNE</sequence>
<proteinExistence type="predicted"/>
<dbReference type="SMART" id="SM00530">
    <property type="entry name" value="HTH_XRE"/>
    <property type="match status" value="1"/>
</dbReference>
<accession>A0A4V1N416</accession>
<keyword evidence="2" id="KW-1185">Reference proteome</keyword>
<evidence type="ECO:0000313" key="2">
    <source>
        <dbReference type="Proteomes" id="UP000289734"/>
    </source>
</evidence>
<dbReference type="PROSITE" id="PS50943">
    <property type="entry name" value="HTH_CROC1"/>
    <property type="match status" value="1"/>
</dbReference>
<gene>
    <name evidence="1" type="ORF">EQG68_11055</name>
</gene>
<evidence type="ECO:0000313" key="1">
    <source>
        <dbReference type="EMBL" id="RXR30596.1"/>
    </source>
</evidence>
<comment type="caution">
    <text evidence="1">The sequence shown here is derived from an EMBL/GenBank/DDBJ whole genome shotgun (WGS) entry which is preliminary data.</text>
</comment>
<dbReference type="CDD" id="cd00093">
    <property type="entry name" value="HTH_XRE"/>
    <property type="match status" value="1"/>
</dbReference>
<dbReference type="AlphaFoldDB" id="A0A4V1N416"/>
<dbReference type="RefSeq" id="WP_129464953.1">
    <property type="nucleotide sequence ID" value="NZ_JACSXZ010000001.1"/>
</dbReference>
<dbReference type="InterPro" id="IPR010982">
    <property type="entry name" value="Lambda_DNA-bd_dom_sf"/>
</dbReference>
<dbReference type="GO" id="GO:0003677">
    <property type="term" value="F:DNA binding"/>
    <property type="evidence" value="ECO:0007669"/>
    <property type="project" value="InterPro"/>
</dbReference>
<name>A0A4V1N416_9FLAO</name>
<dbReference type="OrthoDB" id="1122334at2"/>
<dbReference type="InterPro" id="IPR001387">
    <property type="entry name" value="Cro/C1-type_HTH"/>
</dbReference>
<dbReference type="EMBL" id="SBKQ01000011">
    <property type="protein sequence ID" value="RXR30596.1"/>
    <property type="molecule type" value="Genomic_DNA"/>
</dbReference>
<dbReference type="Pfam" id="PF01381">
    <property type="entry name" value="HTH_3"/>
    <property type="match status" value="1"/>
</dbReference>
<protein>
    <submittedName>
        <fullName evidence="1">Transcriptional regulator</fullName>
    </submittedName>
</protein>
<dbReference type="NCBIfam" id="TIGR03070">
    <property type="entry name" value="couple_hipB"/>
    <property type="match status" value="1"/>
</dbReference>
<dbReference type="Proteomes" id="UP000289734">
    <property type="component" value="Unassembled WGS sequence"/>
</dbReference>